<reference evidence="6" key="1">
    <citation type="journal article" date="2021" name="Open Biol.">
        <title>Shared evolutionary footprints suggest mitochondrial oxidative damage underlies multiple complex I losses in fungi.</title>
        <authorList>
            <person name="Schikora-Tamarit M.A."/>
            <person name="Marcet-Houben M."/>
            <person name="Nosek J."/>
            <person name="Gabaldon T."/>
        </authorList>
    </citation>
    <scope>NUCLEOTIDE SEQUENCE</scope>
    <source>
        <strain evidence="6">CBS6075</strain>
    </source>
</reference>
<feature type="compositionally biased region" description="Acidic residues" evidence="4">
    <location>
        <begin position="146"/>
        <end position="171"/>
    </location>
</feature>
<dbReference type="InterPro" id="IPR016024">
    <property type="entry name" value="ARM-type_fold"/>
</dbReference>
<protein>
    <recommendedName>
        <fullName evidence="5">MI domain-containing protein</fullName>
    </recommendedName>
</protein>
<feature type="compositionally biased region" description="Acidic residues" evidence="4">
    <location>
        <begin position="234"/>
        <end position="272"/>
    </location>
</feature>
<evidence type="ECO:0000313" key="7">
    <source>
        <dbReference type="Proteomes" id="UP000769157"/>
    </source>
</evidence>
<dbReference type="EMBL" id="JAEUBE010000199">
    <property type="protein sequence ID" value="KAH3666861.1"/>
    <property type="molecule type" value="Genomic_DNA"/>
</dbReference>
<dbReference type="SMART" id="SM00544">
    <property type="entry name" value="MA3"/>
    <property type="match status" value="1"/>
</dbReference>
<dbReference type="Pfam" id="PF02847">
    <property type="entry name" value="MA3"/>
    <property type="match status" value="1"/>
</dbReference>
<reference evidence="6" key="2">
    <citation type="submission" date="2021-01" db="EMBL/GenBank/DDBJ databases">
        <authorList>
            <person name="Schikora-Tamarit M.A."/>
        </authorList>
    </citation>
    <scope>NUCLEOTIDE SEQUENCE</scope>
    <source>
        <strain evidence="6">CBS6075</strain>
    </source>
</reference>
<name>A0A9P8T6D7_9ASCO</name>
<dbReference type="PANTHER" id="PTHR18034:SF4">
    <property type="entry name" value="NUCLEOLAR MIF4G DOMAIN-CONTAINING PROTEIN 1"/>
    <property type="match status" value="1"/>
</dbReference>
<keyword evidence="7" id="KW-1185">Reference proteome</keyword>
<dbReference type="GO" id="GO:0005730">
    <property type="term" value="C:nucleolus"/>
    <property type="evidence" value="ECO:0007669"/>
    <property type="project" value="UniProtKB-SubCell"/>
</dbReference>
<dbReference type="Pfam" id="PF02854">
    <property type="entry name" value="MIF4G"/>
    <property type="match status" value="1"/>
</dbReference>
<dbReference type="InterPro" id="IPR003891">
    <property type="entry name" value="Initiation_fac_eIF4g_MI"/>
</dbReference>
<comment type="caution">
    <text evidence="6">The sequence shown here is derived from an EMBL/GenBank/DDBJ whole genome shotgun (WGS) entry which is preliminary data.</text>
</comment>
<feature type="compositionally biased region" description="Basic and acidic residues" evidence="4">
    <location>
        <begin position="46"/>
        <end position="74"/>
    </location>
</feature>
<dbReference type="GO" id="GO:0042274">
    <property type="term" value="P:ribosomal small subunit biogenesis"/>
    <property type="evidence" value="ECO:0007669"/>
    <property type="project" value="TreeGrafter"/>
</dbReference>
<dbReference type="Proteomes" id="UP000769157">
    <property type="component" value="Unassembled WGS sequence"/>
</dbReference>
<evidence type="ECO:0000313" key="6">
    <source>
        <dbReference type="EMBL" id="KAH3666861.1"/>
    </source>
</evidence>
<dbReference type="AlphaFoldDB" id="A0A9P8T6D7"/>
<evidence type="ECO:0000256" key="3">
    <source>
        <dbReference type="ARBA" id="ARBA00023242"/>
    </source>
</evidence>
<evidence type="ECO:0000256" key="4">
    <source>
        <dbReference type="SAM" id="MobiDB-lite"/>
    </source>
</evidence>
<dbReference type="PROSITE" id="PS51366">
    <property type="entry name" value="MI"/>
    <property type="match status" value="1"/>
</dbReference>
<keyword evidence="3" id="KW-0539">Nucleus</keyword>
<accession>A0A9P8T6D7</accession>
<dbReference type="SUPFAM" id="SSF48371">
    <property type="entry name" value="ARM repeat"/>
    <property type="match status" value="1"/>
</dbReference>
<comment type="subcellular location">
    <subcellularLocation>
        <location evidence="1">Nucleus</location>
        <location evidence="1">Nucleolus</location>
    </subcellularLocation>
</comment>
<dbReference type="OrthoDB" id="361797at2759"/>
<gene>
    <name evidence="6" type="ORF">OGAPHI_003310</name>
</gene>
<dbReference type="InterPro" id="IPR050781">
    <property type="entry name" value="CWC22_splicing_factor"/>
</dbReference>
<feature type="compositionally biased region" description="Acidic residues" evidence="4">
    <location>
        <begin position="178"/>
        <end position="191"/>
    </location>
</feature>
<evidence type="ECO:0000256" key="2">
    <source>
        <dbReference type="ARBA" id="ARBA00006856"/>
    </source>
</evidence>
<evidence type="ECO:0000256" key="1">
    <source>
        <dbReference type="ARBA" id="ARBA00004604"/>
    </source>
</evidence>
<feature type="compositionally biased region" description="Acidic residues" evidence="4">
    <location>
        <begin position="75"/>
        <end position="121"/>
    </location>
</feature>
<dbReference type="Gene3D" id="1.25.40.180">
    <property type="match status" value="1"/>
</dbReference>
<evidence type="ECO:0000259" key="5">
    <source>
        <dbReference type="PROSITE" id="PS51366"/>
    </source>
</evidence>
<dbReference type="PANTHER" id="PTHR18034">
    <property type="entry name" value="CELL CYCLE CONTROL PROTEIN CWF22-RELATED"/>
    <property type="match status" value="1"/>
</dbReference>
<feature type="region of interest" description="Disordered" evidence="4">
    <location>
        <begin position="217"/>
        <end position="290"/>
    </location>
</feature>
<dbReference type="GO" id="GO:0003723">
    <property type="term" value="F:RNA binding"/>
    <property type="evidence" value="ECO:0007669"/>
    <property type="project" value="InterPro"/>
</dbReference>
<feature type="domain" description="MI" evidence="5">
    <location>
        <begin position="598"/>
        <end position="725"/>
    </location>
</feature>
<feature type="compositionally biased region" description="Basic residues" evidence="4">
    <location>
        <begin position="31"/>
        <end position="45"/>
    </location>
</feature>
<dbReference type="SMART" id="SM00543">
    <property type="entry name" value="MIF4G"/>
    <property type="match status" value="1"/>
</dbReference>
<sequence>MKRNRHGVNIPGALLDQISESGRYENDKRFVRGKQRVSRKERRKQQREEKKRRRDGDGRAEAKRPRVEKKKKEDEVESEGEEDEFAGFEDEFSGFDDAEQAEEESEEEESEEQEDELDDEQKDVMAQLMKMKGKKQSSGFKVVKEDDLEEDALEEDELENDLENDLDEESSENVSGDSSDDESEKYDDPEQFDAPPGDYADDIDYYARKLGISKKSSLKKTGDDDIVGGLLDGLEMEEEEEEEDSSTESLGDEDRELLEEMEGLQSSDEESDSQPAVRENPYVAPVAPGKYVPPSLRRKLLESTDSEEMLKITRSVKGPFNRLSEPQVMTVVNELNQLYAENPRQIVNEAIIKVVFQSVLVSTPMLDSFLVLYATAIVALYGLQGVEFGAYAIQSLVEKLCELIEAEEQSKQASNLIGLIGFCYELNLLSSRLVYDIILDKLISNPTEFRTELLLKLIRSCGYKLRSDDPTSLKEIVLLLNKNVAANSSTRARFLVETVSNLKNNKLKSIESEATSGLVTRCKKQLGRIRSGDPIKVSLNDIESIKEKGKWWLVGSAWKGQENQEQQYQEYSKSVTDALDSSEPNWLELAKQHRMNTDIRRAIFVSIMSATDYMDAFAKLEKLGLRKTQQREIPRILMHCVSIETAFNPYYAFLAKKLCQDHGMRKTLQFNLWDLLKELEGEDEDDTSDLDDDQKLRRILNLGRLYGHLVGEGSIPLNVLRTVNFLTATEDTRLFVEIFMITFLDVVAKLSEEKMFGGGDRKLKTEDMKYTQKTLVERLSKCKEQPTLLKGLSYFLQEKIRNSSLIKGKKQKARVQWGVDSMADITGDILSQFV</sequence>
<organism evidence="6 7">
    <name type="scientific">Ogataea philodendri</name>
    <dbReference type="NCBI Taxonomy" id="1378263"/>
    <lineage>
        <taxon>Eukaryota</taxon>
        <taxon>Fungi</taxon>
        <taxon>Dikarya</taxon>
        <taxon>Ascomycota</taxon>
        <taxon>Saccharomycotina</taxon>
        <taxon>Pichiomycetes</taxon>
        <taxon>Pichiales</taxon>
        <taxon>Pichiaceae</taxon>
        <taxon>Ogataea</taxon>
    </lineage>
</organism>
<proteinExistence type="inferred from homology"/>
<dbReference type="RefSeq" id="XP_046061817.1">
    <property type="nucleotide sequence ID" value="XM_046204275.1"/>
</dbReference>
<comment type="similarity">
    <text evidence="2">Belongs to the CWC22 family.</text>
</comment>
<feature type="region of interest" description="Disordered" evidence="4">
    <location>
        <begin position="1"/>
        <end position="202"/>
    </location>
</feature>
<dbReference type="InterPro" id="IPR003890">
    <property type="entry name" value="MIF4G-like_typ-3"/>
</dbReference>
<dbReference type="GeneID" id="70235277"/>